<evidence type="ECO:0000256" key="4">
    <source>
        <dbReference type="SAM" id="SignalP"/>
    </source>
</evidence>
<sequence>MKDTLQLLAKSRFLLVCLFCATGLLAENEVSASKLEVHARVQEAPRVIASTPANGASGVSLTTSISANELYLPNGQNGIFGVDNNTVNNRTVKLFNAATGVEIPSTANGTGGGDAINLTPSIPLEANTSYRFVIDGVKDLTGAVFEVYTAVFTTAADNGGSASALDNVSFRQAGNVATGEFYTSLTIGPDRKLYGLRISGTIDRWNIELDGTLTGKQSISVIENKYGERAAIGLVFAPDATSGNLVAYVSHSTGVLTNGPSWDGKISRLSGPDLEVENLIVTNLPRSRRDHLVNGLSFRPGETNVIYFNVGSNTAGGAPDKSWGFREERLLSGATLRLDLDKLPSSKWPLNAKTTMDQAAINAVDVNSPTLGSGTGTYEENGEQFPDDGTYNPYYVDAPLTLYATGIRNAYDLAWHSNGQLYIPTNGTAGGSNTPASVNGTRRPNGEIYNHADPSGKYPVIPATFNNNTQRDFLFRVDPTKSLGFYGHANPLRGEFVLNRGPVDVSGYPNSVSPDPNYRGIAFNFEYNKSPNGVIEYRSSAEGGNLQGALLVCRYSGGSDIIALIPNGPNGDILTSKIGIPGLTGFQDPLDITEDQVTGNLYVSDFGRQSIVLVKPSENSSPEPAIQLNPISVITDDVADGIPGEDITVFITNTGNAALLRPTVTISGDDGDQFEANLSTLPTSLDPNRSASFLINFNPTTIGSKIATLKVSGENTSVSAEIELRGLGKKGNGGGNEPSLQQIFDTYGLAIQVGDRDPATNTIDLPAGKTYNDILGDELRIQYFKRAVDAPVTMEVLSVYGPEANNPILGFGWYESGISTSAAELFTVENKISGNGQTLAPEINGVSSFNPGAKVFGFYSRWPFFNNRYIYSEDAQNSFDQAIPHHVRVYEVPNVDNTYIIAFEEHTSGFDYQDVVVLVRNVEPAQLVLAPVITANPAELLFEASERAPAPQEDTKTVTITNSGNAPLEITGVRIGNGPFANNFSFTGPSTVVLAPASSQNYVVTYKPLRTLDNLGYQEGSLVFTTNAGNGTFTLGLHGLKTVGYEGSLEPPLQDVVNTLGVKIDVGWTTLKSSTDPALVGQEINEPLFEAAGPGPVGMVAVARYSPAELLPFGWYTRIENNITRNQLGVMADGLSEAQTLYPSLESGTTSFTPGRGAFGVYVYSNSFGRYSYTEDGINTGTVAHRARIYPARDRQGAIVPNSYLVAFEDAENGDYQDYVFLLTNAKPYVAPDPALSFEPATISIGAIEGKMSGQYTTELIANTNIADDAVTLTADQPWIVLPSSFTYGEQIDVAVDATKLDVGVYTGTVTATAAGFESGILTITATVNGQVKDGTIQINFQDNSFNPPAGYLADVGAAYGARGNGMFYGWINPETKQPLDNTAAARGDERGITNSSSDEDKLLRSFNHLDMFGQNNPHDWEIALPNGLYKIELAAGDLVSTNSRHTIRVEGETVINDFVPSADSKFQVGVDTVRVSDGKMTLDDVGAPANGNTKIIYLDIVPVDSSAFAPEIAVSIRGNKNQAGEYYGQVSVTLAATDKSGSGGLEDIYYTLNGEGPTLYEGPFNVTIANGVPAQSNLLTVTVKDKFGNQGKSVRSFTLIPQTGAVLRLQNLTVLRNTDRGLPADDFYSFNKIERPINFQGDTTITRLENTVRIHNDGINPLVITKLTTTNQNNFIVLGDLVPRNGLVIEPGQFVDAVIRFVHEGAPYRQLITEQLVIESNADNGVDISATLRGAWMDTPEGSSEITAQQIFDVFGFKTQFGKDSNGQPNIRPSSDIPTAEQVNSGKEGDLILTEFFVQADPNQDVRVVQLAAFHSRSSNISSLRDPNNNVPASMQFDHGTSWFQAVLPWLQNTFPTVAGDRAPVIDVPFSITVNGYSSRGGNIKGDFADKIVGVRFYKAVDRDGRVIPNEYIVLQDNIGNGCGPGQGNCDWQDNVLYMINVRPQQLPTAAAIANVTVDVLQERSYDVSPSFNKGYPGNRLVYAATLAGGQALPSWISFDTTTGVFLIEAGVDQARQSVQVTVTATDYNNIKVSSNFTINVRDTDINCTVNANTDGQPKVLDCTTGSVALKGNVSTGEYRWTGPNGYTSTQQNPVVTVAGTYTLKTTGANCPLSSTVEVLEGLTPSNLQIAAPYTTFSCSVSSIELTAVSDDESAAVKWFNGSNQQISTETSIVVTAPGTYRAVATSSGGCQASVSVTLDENYEAASAGNDGTISVCRNEDSFSLYSRLAALGGNPQAGGSWTFEGATVSDAFNPATFPAGAYVYTAGGANGCASDNATLTVKLTNPVTYYADIDRDGFGDPNQAVQSCVAPPGYVTNRSDNCPTVNSTTLSDADGDGIGDGCDPDDDNDGVNDIDDCEPFNSRVGVATFYYADFDGDGFGDPNNGFATCALPPANYVANNTDNCPDNANPNQIDTDGDGIGDVCDGSASGSSIFWLEAECGDVGSNWTKMRSDSASSGSYVVYLNGTSTSEPPADLAQDQVRFTIRNVQAGTYRLFGRAFAPSPADDSFWVRINGGEWFRWWEGFTHGVWGWTEVGKLPLTLPDGTVTIDIAFREDGALLDKLYLSLDGKVPTSFGEDAINCASVNEAPIAIINLQPPYGSAPLAVNLDASESRDTEGTIVSYSWDWGTGTASGPNPRVTFPEGTYNITLTVTDDEGTEGTASAELRVLNGQGDTDGDGIINDEDICPLIANPNQVLPTFYADFDNDGLGDPAVFVENCEAPVGYVSNADDNCPGLSSSDVTDTDGDGIGDQCDDDDDGDGVPDDQDCNPLNERVGRFNTYYADTDGDGFGDPAVSITDCVAPEGYVLNNTDNCPTVANVDQMDSDNDGIGNACDPSVVGKRIFWLEAECATVGTAWIEGSSSEASNGKYVVFPSGNSFNEPPADVPANRIRFTLNSVQPGTYYVFARLLAQDGGDDSVWFRVNDGSWVRWASGISQGPRFEWNELIGNPLQLPDGTSTIDFAYREDGLQLDKIHVNVDGIRPTGVGEQASNCGFNPNQAPVAVATATPNSGLGPLTVELDGSESSDADGVIVSYDWKWNGGSTVGVKPTVTFPDGTYAVTLTVKDEDGASDTDVVNISVQANQTDTDGDGIRDVEDNCPTVANPDQSQETYYADLDGDGYGDPNNTIKGCVVPADYVTNSLDNCPDRTSTNLTDTDGDGLGDACDPDDDNDGVPDGQDCFPLDRTQSIGTTYYADLDRDGFGDPNNSIVACNQPAGYVLNNVDNCPATPNPTQADSDNDGIGDACDSSIAGVNVFWLEAECAQVGNAWSIESDTTASGGDYVVSRTAESKNAAPSDIPANRIRFALEKVRAGRYHIFGRVLAATTGDDSYWIRINTGNWIQWSNGIVADGKFNWSELVNSPFSLQEGYNTIDIAFRENGGQLDKIHIDYDKALPVGKGETGINCGGSTTDNRRPVASALATPTSGPAPLNVQLDASASTDADGSIVSYAWTWEGGSASGVNPAITLANQGIYNILLTVTDNLGATATDRVTVTVERAANIAPVAVASARPASGAAPLRVDLIASASSDQDGTITSYDWSWGSGSATGVVVSQSFTTGVYSVTLTVTDNEGATDTDVITVQAYEEGADTDGDGIADADDNCPTVANPDQAISVFYADADGDGLGDPNNSLEACIAPDGYVANADDNCPDFASTDTTDTDGDGLGDNCDDDDDGDNVPDGDDCDPLDRNVGAYQTYYADTDEDGFGDPNDSLVVCEQPAGYVTNNTDNCPAVANPDQADSDGDGLGDSCDDNVLGFTEFTLEAECAVVGSDWVNRSNTNASGGQYVVYLGPDAKSVPPADIPSTRIRFLVESAEAGAYFMYARVFAVNGGDDSFWVRVNDGQWKEWNGFSQYNAFAWSKVTGNSFALAAGANTVDFAFRENGAYLDKLHLNVEDVKPAGFGEVDTACTGSTPNQPPIAQGQPSVTSGFAPLSVTLDGSASTDNDGTIVSYVWTWNGGSAEGVKPTVVFETPEVYNITLTVTDDQGATDTDELSVTVLESTNELPIAVAEASPESGSTPLTVQLDGSKSSDPDGTIVAYNWTWTGGGSSTGVSPEIELTTPGVYEIVLTVTDDRDAIARDTVTVTVLEAGGELPIAVARATPVSGLAPLNVQFDGSGSNDPDGEIVSYDWSWTGGSLTGIAPQQTFGVGVYSVVLTVTDNNGNVARDSVTITAFQDEADTDGDGVYDVDDNCPTVANPDQKLPVFYSDADGDGYGDPNVSVESCEAPEGYVLNALDNCPEFNSSDLTDTDSDGLGDACDNDDDGDGAEDEFDCDPLDRSISFKRVFFADADGDGFGDPNVYVFECVQPTGYVSDYTDNCPAVANPDQTDTDNDGIGDACEEAPANDGNYWLEAECATLNTGWETAYHSTVSNGAYIGYRGQSRFTPPSTASPASEISMLVDVELEGRYHLFFRMNAWRNSSNSFWVKIDDSPWVNFSKFIGGTELLTEGFKWVKVNDNGTDVSFDLAAGEHTLRIASRESYSLLDKVLLSKFKSLPADMGGKGVNCEADFTGTPPGSGKAADALPYTLGGEQLPTTEYGIDIFPNPASANLNFQLESDHTGRVDVMILDINGRMISNLQYDKEDTILQDRLDVSDLPMGTYTLRVIEGDRQLVRKFVKLR</sequence>
<feature type="region of interest" description="Disordered" evidence="3">
    <location>
        <begin position="4243"/>
        <end position="4269"/>
    </location>
</feature>
<dbReference type="NCBIfam" id="NF012200">
    <property type="entry name" value="choice_anch_D"/>
    <property type="match status" value="2"/>
</dbReference>
<dbReference type="SUPFAM" id="SSF49299">
    <property type="entry name" value="PKD domain"/>
    <property type="match status" value="7"/>
</dbReference>
<dbReference type="Pfam" id="PF18962">
    <property type="entry name" value="Por_Secre_tail"/>
    <property type="match status" value="1"/>
</dbReference>
<feature type="region of interest" description="Disordered" evidence="3">
    <location>
        <begin position="2731"/>
        <end position="2767"/>
    </location>
</feature>
<dbReference type="InterPro" id="IPR014755">
    <property type="entry name" value="Cu-Rt/internalin_Ig-like"/>
</dbReference>
<protein>
    <submittedName>
        <fullName evidence="7">PKD repeat protein</fullName>
    </submittedName>
</protein>
<feature type="domain" description="PKD" evidence="5">
    <location>
        <begin position="3417"/>
        <end position="3502"/>
    </location>
</feature>
<reference evidence="7 8" key="1">
    <citation type="submission" date="2020-08" db="EMBL/GenBank/DDBJ databases">
        <title>Genomic Encyclopedia of Type Strains, Phase IV (KMG-IV): sequencing the most valuable type-strain genomes for metagenomic binning, comparative biology and taxonomic classification.</title>
        <authorList>
            <person name="Goeker M."/>
        </authorList>
    </citation>
    <scope>NUCLEOTIDE SEQUENCE [LARGE SCALE GENOMIC DNA]</scope>
    <source>
        <strain evidence="7 8">DSM 105137</strain>
    </source>
</reference>
<feature type="compositionally biased region" description="Acidic residues" evidence="3">
    <location>
        <begin position="3158"/>
        <end position="3175"/>
    </location>
</feature>
<accession>A0A840E1Q4</accession>
<evidence type="ECO:0000313" key="7">
    <source>
        <dbReference type="EMBL" id="MBB4079030.1"/>
    </source>
</evidence>
<dbReference type="Gene3D" id="2.60.40.1220">
    <property type="match status" value="1"/>
</dbReference>
<feature type="domain" description="PKD" evidence="5">
    <location>
        <begin position="3917"/>
        <end position="4004"/>
    </location>
</feature>
<dbReference type="RefSeq" id="WP_183495272.1">
    <property type="nucleotide sequence ID" value="NZ_JACIFF010000003.1"/>
</dbReference>
<evidence type="ECO:0000259" key="5">
    <source>
        <dbReference type="PROSITE" id="PS50093"/>
    </source>
</evidence>
<dbReference type="PROSITE" id="PS50093">
    <property type="entry name" value="PKD"/>
    <property type="match status" value="6"/>
</dbReference>
<feature type="domain" description="PKD" evidence="5">
    <location>
        <begin position="3505"/>
        <end position="3584"/>
    </location>
</feature>
<proteinExistence type="predicted"/>
<dbReference type="SMART" id="SM00089">
    <property type="entry name" value="PKD"/>
    <property type="match status" value="7"/>
</dbReference>
<dbReference type="Pfam" id="PF18911">
    <property type="entry name" value="PKD_4"/>
    <property type="match status" value="7"/>
</dbReference>
<dbReference type="Pfam" id="PF02412">
    <property type="entry name" value="TSP_3"/>
    <property type="match status" value="8"/>
</dbReference>
<dbReference type="InterPro" id="IPR013783">
    <property type="entry name" value="Ig-like_fold"/>
</dbReference>
<dbReference type="InterPro" id="IPR006644">
    <property type="entry name" value="Cadg"/>
</dbReference>
<dbReference type="InterPro" id="IPR035986">
    <property type="entry name" value="PKD_dom_sf"/>
</dbReference>
<dbReference type="Proteomes" id="UP000576209">
    <property type="component" value="Unassembled WGS sequence"/>
</dbReference>
<dbReference type="Gene3D" id="2.120.10.30">
    <property type="entry name" value="TolB, C-terminal domain"/>
    <property type="match status" value="1"/>
</dbReference>
<dbReference type="InterPro" id="IPR000601">
    <property type="entry name" value="PKD_dom"/>
</dbReference>
<feature type="domain" description="Ig-like" evidence="6">
    <location>
        <begin position="2095"/>
        <end position="2199"/>
    </location>
</feature>
<comment type="caution">
    <text evidence="7">The sequence shown here is derived from an EMBL/GenBank/DDBJ whole genome shotgun (WGS) entry which is preliminary data.</text>
</comment>
<dbReference type="InterPro" id="IPR003367">
    <property type="entry name" value="Thrombospondin_3-like_rpt"/>
</dbReference>
<dbReference type="Gene3D" id="2.60.40.10">
    <property type="entry name" value="Immunoglobulins"/>
    <property type="match status" value="11"/>
</dbReference>
<dbReference type="Gene3D" id="4.10.1080.10">
    <property type="entry name" value="TSP type-3 repeat"/>
    <property type="match status" value="8"/>
</dbReference>
<dbReference type="GO" id="GO:0005509">
    <property type="term" value="F:calcium ion binding"/>
    <property type="evidence" value="ECO:0007669"/>
    <property type="project" value="InterPro"/>
</dbReference>
<keyword evidence="1 4" id="KW-0732">Signal</keyword>
<organism evidence="7 8">
    <name type="scientific">Neolewinella aquimaris</name>
    <dbReference type="NCBI Taxonomy" id="1835722"/>
    <lineage>
        <taxon>Bacteria</taxon>
        <taxon>Pseudomonadati</taxon>
        <taxon>Bacteroidota</taxon>
        <taxon>Saprospiria</taxon>
        <taxon>Saprospirales</taxon>
        <taxon>Lewinellaceae</taxon>
        <taxon>Neolewinella</taxon>
    </lineage>
</organism>
<dbReference type="CDD" id="cd02795">
    <property type="entry name" value="CBM6-CBM35-CBM36_like"/>
    <property type="match status" value="1"/>
</dbReference>
<name>A0A840E1Q4_9BACT</name>
<keyword evidence="8" id="KW-1185">Reference proteome</keyword>
<dbReference type="SUPFAM" id="SSF49785">
    <property type="entry name" value="Galactose-binding domain-like"/>
    <property type="match status" value="1"/>
</dbReference>
<feature type="region of interest" description="Disordered" evidence="3">
    <location>
        <begin position="3148"/>
        <end position="3175"/>
    </location>
</feature>
<dbReference type="InterPro" id="IPR032812">
    <property type="entry name" value="SbsA_Ig"/>
</dbReference>
<feature type="compositionally biased region" description="Acidic residues" evidence="3">
    <location>
        <begin position="3658"/>
        <end position="3685"/>
    </location>
</feature>
<feature type="region of interest" description="Disordered" evidence="3">
    <location>
        <begin position="3653"/>
        <end position="3687"/>
    </location>
</feature>
<dbReference type="InterPro" id="IPR018247">
    <property type="entry name" value="EF_Hand_1_Ca_BS"/>
</dbReference>
<dbReference type="Pfam" id="PF13205">
    <property type="entry name" value="Big_5"/>
    <property type="match status" value="1"/>
</dbReference>
<feature type="domain" description="PKD" evidence="5">
    <location>
        <begin position="4094"/>
        <end position="4173"/>
    </location>
</feature>
<dbReference type="Gene3D" id="2.60.120.430">
    <property type="entry name" value="Galactose-binding lectin"/>
    <property type="match status" value="1"/>
</dbReference>
<dbReference type="SMART" id="SM00736">
    <property type="entry name" value="CADG"/>
    <property type="match status" value="1"/>
</dbReference>
<dbReference type="GO" id="GO:0016020">
    <property type="term" value="C:membrane"/>
    <property type="evidence" value="ECO:0007669"/>
    <property type="project" value="InterPro"/>
</dbReference>
<dbReference type="InterPro" id="IPR015919">
    <property type="entry name" value="Cadherin-like_sf"/>
</dbReference>
<dbReference type="CDD" id="cd00146">
    <property type="entry name" value="PKD"/>
    <property type="match status" value="7"/>
</dbReference>
<dbReference type="PANTHER" id="PTHR10199">
    <property type="entry name" value="THROMBOSPONDIN"/>
    <property type="match status" value="1"/>
</dbReference>
<dbReference type="PROSITE" id="PS50835">
    <property type="entry name" value="IG_LIKE"/>
    <property type="match status" value="1"/>
</dbReference>
<gene>
    <name evidence="7" type="ORF">GGR28_001647</name>
</gene>
<dbReference type="SUPFAM" id="SSF103647">
    <property type="entry name" value="TSP type-3 repeat"/>
    <property type="match status" value="6"/>
</dbReference>
<dbReference type="SUPFAM" id="SSF49313">
    <property type="entry name" value="Cadherin-like"/>
    <property type="match status" value="1"/>
</dbReference>
<evidence type="ECO:0000259" key="6">
    <source>
        <dbReference type="PROSITE" id="PS50835"/>
    </source>
</evidence>
<evidence type="ECO:0000256" key="3">
    <source>
        <dbReference type="SAM" id="MobiDB-lite"/>
    </source>
</evidence>
<feature type="signal peptide" evidence="4">
    <location>
        <begin position="1"/>
        <end position="26"/>
    </location>
</feature>
<dbReference type="EMBL" id="JACIFF010000003">
    <property type="protein sequence ID" value="MBB4079030.1"/>
    <property type="molecule type" value="Genomic_DNA"/>
</dbReference>
<feature type="domain" description="PKD" evidence="5">
    <location>
        <begin position="2591"/>
        <end position="2670"/>
    </location>
</feature>
<dbReference type="InterPro" id="IPR008979">
    <property type="entry name" value="Galactose-bd-like_sf"/>
</dbReference>
<feature type="domain" description="PKD" evidence="5">
    <location>
        <begin position="4005"/>
        <end position="4093"/>
    </location>
</feature>
<feature type="compositionally biased region" description="Acidic residues" evidence="3">
    <location>
        <begin position="2744"/>
        <end position="2767"/>
    </location>
</feature>
<dbReference type="InterPro" id="IPR028974">
    <property type="entry name" value="TSP_type-3_rpt"/>
</dbReference>
<dbReference type="Pfam" id="PF05345">
    <property type="entry name" value="He_PIG"/>
    <property type="match status" value="1"/>
</dbReference>
<evidence type="ECO:0000256" key="1">
    <source>
        <dbReference type="ARBA" id="ARBA00022729"/>
    </source>
</evidence>
<dbReference type="InterPro" id="IPR022409">
    <property type="entry name" value="PKD/Chitinase_dom"/>
</dbReference>
<dbReference type="InterPro" id="IPR011042">
    <property type="entry name" value="6-blade_b-propeller_TolB-like"/>
</dbReference>
<dbReference type="InterPro" id="IPR007110">
    <property type="entry name" value="Ig-like_dom"/>
</dbReference>
<feature type="chain" id="PRO_5032374318" evidence="4">
    <location>
        <begin position="27"/>
        <end position="4620"/>
    </location>
</feature>
<dbReference type="GO" id="GO:0007155">
    <property type="term" value="P:cell adhesion"/>
    <property type="evidence" value="ECO:0007669"/>
    <property type="project" value="InterPro"/>
</dbReference>
<keyword evidence="2" id="KW-0106">Calcium</keyword>
<dbReference type="Gene3D" id="2.60.120.260">
    <property type="entry name" value="Galactose-binding domain-like"/>
    <property type="match status" value="5"/>
</dbReference>
<dbReference type="PROSITE" id="PS00018">
    <property type="entry name" value="EF_HAND_1"/>
    <property type="match status" value="1"/>
</dbReference>
<dbReference type="InterPro" id="IPR026444">
    <property type="entry name" value="Secre_tail"/>
</dbReference>
<evidence type="ECO:0000313" key="8">
    <source>
        <dbReference type="Proteomes" id="UP000576209"/>
    </source>
</evidence>
<evidence type="ECO:0000256" key="2">
    <source>
        <dbReference type="ARBA" id="ARBA00022837"/>
    </source>
</evidence>
<dbReference type="NCBIfam" id="TIGR04183">
    <property type="entry name" value="Por_Secre_tail"/>
    <property type="match status" value="1"/>
</dbReference>
<feature type="compositionally biased region" description="Acidic residues" evidence="3">
    <location>
        <begin position="4247"/>
        <end position="4269"/>
    </location>
</feature>